<dbReference type="GO" id="GO:0016887">
    <property type="term" value="F:ATP hydrolysis activity"/>
    <property type="evidence" value="ECO:0007669"/>
    <property type="project" value="InterPro"/>
</dbReference>
<dbReference type="STRING" id="1134406.ADN00_09000"/>
<keyword evidence="1" id="KW-0460">Magnesium</keyword>
<dbReference type="GO" id="GO:0019829">
    <property type="term" value="F:ATPase-coupled monoatomic cation transmembrane transporter activity"/>
    <property type="evidence" value="ECO:0007669"/>
    <property type="project" value="TreeGrafter"/>
</dbReference>
<name>A0A0N8GN69_9CHLR</name>
<gene>
    <name evidence="3" type="ORF">ADN00_09000</name>
</gene>
<protein>
    <recommendedName>
        <fullName evidence="5">Cation-transporting P-type ATPase C-terminal domain-containing protein</fullName>
    </recommendedName>
</protein>
<evidence type="ECO:0000313" key="3">
    <source>
        <dbReference type="EMBL" id="KPL77266.1"/>
    </source>
</evidence>
<dbReference type="Gene3D" id="3.40.50.1000">
    <property type="entry name" value="HAD superfamily/HAD-like"/>
    <property type="match status" value="1"/>
</dbReference>
<evidence type="ECO:0000313" key="4">
    <source>
        <dbReference type="Proteomes" id="UP000050417"/>
    </source>
</evidence>
<dbReference type="AlphaFoldDB" id="A0A0N8GN69"/>
<dbReference type="PATRIC" id="fig|1134406.4.peg.4034"/>
<evidence type="ECO:0000256" key="2">
    <source>
        <dbReference type="SAM" id="Phobius"/>
    </source>
</evidence>
<dbReference type="InterPro" id="IPR023214">
    <property type="entry name" value="HAD_sf"/>
</dbReference>
<organism evidence="3 4">
    <name type="scientific">Ornatilinea apprima</name>
    <dbReference type="NCBI Taxonomy" id="1134406"/>
    <lineage>
        <taxon>Bacteria</taxon>
        <taxon>Bacillati</taxon>
        <taxon>Chloroflexota</taxon>
        <taxon>Anaerolineae</taxon>
        <taxon>Anaerolineales</taxon>
        <taxon>Anaerolineaceae</taxon>
        <taxon>Ornatilinea</taxon>
    </lineage>
</organism>
<sequence>MLTGDKAETAVRIGAESGITAGQKAALTGRIIDRMEWAEVIRQASYCSVFARLTPSQKGILVRQLQKAGNTVAMVGDGPNDGIALKVADVGISLVNNSSSIARKLSQILINDLTDLITILDGAFRIKNRVRQCKLGRILIIVFSFIYLYFWVGSKFL</sequence>
<evidence type="ECO:0000256" key="1">
    <source>
        <dbReference type="ARBA" id="ARBA00022842"/>
    </source>
</evidence>
<feature type="transmembrane region" description="Helical" evidence="2">
    <location>
        <begin position="135"/>
        <end position="152"/>
    </location>
</feature>
<dbReference type="NCBIfam" id="TIGR01494">
    <property type="entry name" value="ATPase_P-type"/>
    <property type="match status" value="1"/>
</dbReference>
<dbReference type="SUPFAM" id="SSF56784">
    <property type="entry name" value="HAD-like"/>
    <property type="match status" value="1"/>
</dbReference>
<proteinExistence type="predicted"/>
<dbReference type="Proteomes" id="UP000050417">
    <property type="component" value="Unassembled WGS sequence"/>
</dbReference>
<evidence type="ECO:0008006" key="5">
    <source>
        <dbReference type="Google" id="ProtNLM"/>
    </source>
</evidence>
<keyword evidence="2" id="KW-0472">Membrane</keyword>
<reference evidence="3 4" key="1">
    <citation type="submission" date="2015-07" db="EMBL/GenBank/DDBJ databases">
        <title>Genome sequence of Ornatilinea apprima DSM 23815.</title>
        <authorList>
            <person name="Hemp J."/>
            <person name="Ward L.M."/>
            <person name="Pace L.A."/>
            <person name="Fischer W.W."/>
        </authorList>
    </citation>
    <scope>NUCLEOTIDE SEQUENCE [LARGE SCALE GENOMIC DNA]</scope>
    <source>
        <strain evidence="3 4">P3M-1</strain>
    </source>
</reference>
<keyword evidence="4" id="KW-1185">Reference proteome</keyword>
<dbReference type="InterPro" id="IPR001757">
    <property type="entry name" value="P_typ_ATPase"/>
</dbReference>
<keyword evidence="2" id="KW-0812">Transmembrane</keyword>
<keyword evidence="2" id="KW-1133">Transmembrane helix</keyword>
<accession>A0A0N8GN69</accession>
<dbReference type="PANTHER" id="PTHR24093">
    <property type="entry name" value="CATION TRANSPORTING ATPASE"/>
    <property type="match status" value="1"/>
</dbReference>
<dbReference type="InterPro" id="IPR036412">
    <property type="entry name" value="HAD-like_sf"/>
</dbReference>
<dbReference type="PRINTS" id="PR00119">
    <property type="entry name" value="CATATPASE"/>
</dbReference>
<comment type="caution">
    <text evidence="3">The sequence shown here is derived from an EMBL/GenBank/DDBJ whole genome shotgun (WGS) entry which is preliminary data.</text>
</comment>
<dbReference type="Pfam" id="PF00702">
    <property type="entry name" value="Hydrolase"/>
    <property type="match status" value="1"/>
</dbReference>
<dbReference type="GO" id="GO:0005886">
    <property type="term" value="C:plasma membrane"/>
    <property type="evidence" value="ECO:0007669"/>
    <property type="project" value="TreeGrafter"/>
</dbReference>
<dbReference type="GO" id="GO:0005524">
    <property type="term" value="F:ATP binding"/>
    <property type="evidence" value="ECO:0007669"/>
    <property type="project" value="InterPro"/>
</dbReference>
<dbReference type="EMBL" id="LGCL01000023">
    <property type="protein sequence ID" value="KPL77266.1"/>
    <property type="molecule type" value="Genomic_DNA"/>
</dbReference>